<gene>
    <name evidence="1" type="ORF">QLS65_09765</name>
</gene>
<accession>A0ABT6VDW3</accession>
<evidence type="ECO:0000313" key="2">
    <source>
        <dbReference type="Proteomes" id="UP001243403"/>
    </source>
</evidence>
<reference evidence="1 2" key="1">
    <citation type="submission" date="2023-04" db="EMBL/GenBank/DDBJ databases">
        <title>Two novel species of Flavobacterium.</title>
        <authorList>
            <person name="Liu Q."/>
            <person name="Xin Y.-H."/>
        </authorList>
    </citation>
    <scope>NUCLEOTIDE SEQUENCE [LARGE SCALE GENOMIC DNA]</scope>
    <source>
        <strain evidence="1 2">LB1P51</strain>
    </source>
</reference>
<proteinExistence type="predicted"/>
<evidence type="ECO:0000313" key="1">
    <source>
        <dbReference type="EMBL" id="MDI5895177.1"/>
    </source>
</evidence>
<comment type="caution">
    <text evidence="1">The sequence shown here is derived from an EMBL/GenBank/DDBJ whole genome shotgun (WGS) entry which is preliminary data.</text>
</comment>
<sequence>MLNANGEILIGACYIDNENTRKKQELSYQKMGITVITDTKDSFTTTKERFWSQRFTKGKI</sequence>
<dbReference type="EMBL" id="JASCRZ010000003">
    <property type="protein sequence ID" value="MDI5895177.1"/>
    <property type="molecule type" value="Genomic_DNA"/>
</dbReference>
<dbReference type="Proteomes" id="UP001243403">
    <property type="component" value="Unassembled WGS sequence"/>
</dbReference>
<name>A0ABT6VDW3_9FLAO</name>
<organism evidence="1 2">
    <name type="scientific">Flavobacterium algoritolerans</name>
    <dbReference type="NCBI Taxonomy" id="3041254"/>
    <lineage>
        <taxon>Bacteria</taxon>
        <taxon>Pseudomonadati</taxon>
        <taxon>Bacteroidota</taxon>
        <taxon>Flavobacteriia</taxon>
        <taxon>Flavobacteriales</taxon>
        <taxon>Flavobacteriaceae</taxon>
        <taxon>Flavobacterium</taxon>
    </lineage>
</organism>
<evidence type="ECO:0008006" key="3">
    <source>
        <dbReference type="Google" id="ProtNLM"/>
    </source>
</evidence>
<dbReference type="RefSeq" id="WP_282717144.1">
    <property type="nucleotide sequence ID" value="NZ_JASCRZ010000003.1"/>
</dbReference>
<protein>
    <recommendedName>
        <fullName evidence="3">CN hydrolase domain-containing protein</fullName>
    </recommendedName>
</protein>
<keyword evidence="2" id="KW-1185">Reference proteome</keyword>